<keyword evidence="2" id="KW-1185">Reference proteome</keyword>
<accession>A0A517N778</accession>
<evidence type="ECO:0000313" key="1">
    <source>
        <dbReference type="EMBL" id="QDT03007.1"/>
    </source>
</evidence>
<proteinExistence type="predicted"/>
<dbReference type="AlphaFoldDB" id="A0A517N778"/>
<sequence length="66" mass="7171">MILNRQARLAYDGQPGGAAGIEGVADARISVASNGRNRGAIVYPMTSMVQKTSRLPQRGNRLEWKD</sequence>
<protein>
    <submittedName>
        <fullName evidence="1">Uncharacterized protein</fullName>
    </submittedName>
</protein>
<name>A0A517N778_9BACT</name>
<organism evidence="1 2">
    <name type="scientific">Rubripirellula lacrimiformis</name>
    <dbReference type="NCBI Taxonomy" id="1930273"/>
    <lineage>
        <taxon>Bacteria</taxon>
        <taxon>Pseudomonadati</taxon>
        <taxon>Planctomycetota</taxon>
        <taxon>Planctomycetia</taxon>
        <taxon>Pirellulales</taxon>
        <taxon>Pirellulaceae</taxon>
        <taxon>Rubripirellula</taxon>
    </lineage>
</organism>
<reference evidence="1 2" key="1">
    <citation type="submission" date="2019-02" db="EMBL/GenBank/DDBJ databases">
        <title>Deep-cultivation of Planctomycetes and their phenomic and genomic characterization uncovers novel biology.</title>
        <authorList>
            <person name="Wiegand S."/>
            <person name="Jogler M."/>
            <person name="Boedeker C."/>
            <person name="Pinto D."/>
            <person name="Vollmers J."/>
            <person name="Rivas-Marin E."/>
            <person name="Kohn T."/>
            <person name="Peeters S.H."/>
            <person name="Heuer A."/>
            <person name="Rast P."/>
            <person name="Oberbeckmann S."/>
            <person name="Bunk B."/>
            <person name="Jeske O."/>
            <person name="Meyerdierks A."/>
            <person name="Storesund J.E."/>
            <person name="Kallscheuer N."/>
            <person name="Luecker S."/>
            <person name="Lage O.M."/>
            <person name="Pohl T."/>
            <person name="Merkel B.J."/>
            <person name="Hornburger P."/>
            <person name="Mueller R.-W."/>
            <person name="Bruemmer F."/>
            <person name="Labrenz M."/>
            <person name="Spormann A.M."/>
            <person name="Op den Camp H."/>
            <person name="Overmann J."/>
            <person name="Amann R."/>
            <person name="Jetten M.S.M."/>
            <person name="Mascher T."/>
            <person name="Medema M.H."/>
            <person name="Devos D.P."/>
            <person name="Kaster A.-K."/>
            <person name="Ovreas L."/>
            <person name="Rohde M."/>
            <person name="Galperin M.Y."/>
            <person name="Jogler C."/>
        </authorList>
    </citation>
    <scope>NUCLEOTIDE SEQUENCE [LARGE SCALE GENOMIC DNA]</scope>
    <source>
        <strain evidence="1 2">K22_7</strain>
    </source>
</reference>
<dbReference type="Proteomes" id="UP000318538">
    <property type="component" value="Chromosome"/>
</dbReference>
<dbReference type="KEGG" id="rlc:K227x_13860"/>
<gene>
    <name evidence="1" type="ORF">K227x_13860</name>
</gene>
<dbReference type="EMBL" id="CP036525">
    <property type="protein sequence ID" value="QDT03007.1"/>
    <property type="molecule type" value="Genomic_DNA"/>
</dbReference>
<evidence type="ECO:0000313" key="2">
    <source>
        <dbReference type="Proteomes" id="UP000318538"/>
    </source>
</evidence>